<dbReference type="InterPro" id="IPR022642">
    <property type="entry name" value="CheR_C"/>
</dbReference>
<dbReference type="EMBL" id="RPFZ01000001">
    <property type="protein sequence ID" value="RPF72827.1"/>
    <property type="molecule type" value="Genomic_DNA"/>
</dbReference>
<dbReference type="Pfam" id="PF01339">
    <property type="entry name" value="CheB_methylest"/>
    <property type="match status" value="1"/>
</dbReference>
<keyword evidence="11" id="KW-0418">Kinase</keyword>
<dbReference type="Gene3D" id="3.40.50.150">
    <property type="entry name" value="Vaccinia Virus protein VP39"/>
    <property type="match status" value="1"/>
</dbReference>
<sequence>MVAVGASAGGIEALKSFVSQIPADICASFVILQHLAPDHESQLTGILSRAAPLPVQEAEQDAKVEPGHIYVLTPGEYITLVDTGLFVEHPSEPRGKRMPIDHFMRSLAETAGAQSVGVVLSGTGSDGTLGLRAIKGAGGVSLTQSPETALYDGMPRSAIDAGAVDEVGDIGQLCATIAELARRMAEPRENAGFNRNDLSGVVSLLKTRTGHDFSAYKAGTLARRVRRRMNLLRFDGLNDYLQHLRDDGDELKRLFDDLLINVTSFFRDREVWPAVVDQAIKPLARRASEDGDPVRIWVPACSTGEEAFTLAMLMEEQCAATSEACNWQIFATDLDDEAIAHGREGVYAESISNDVSQERLSRFFDRENHGWRVKKALRERVVFAQQNILSDPPFSKLDFVSCRNLLIYLETGVQDELLETFHFALREGGFLLLGTSETTGAHKREFASVDNKAHLYTRLPGRASARLSAQGERHRGDGKIIQMPASRSRRDRRFELAEQVRRSLLQRYAPAAIAVHSDGEIAYFHGPVRRFLDHPEGEPSTSIYDLLPAPLRSRVREALTKVKSGNRPSHRSAKVRFPDRDTTVCVECEPVRDGDQTLYLVTFIEQEDKDERDAGRDAERTGGEGDYATQLENELAIVREDLQTTVEELETSNEELKASNEEAVAANEELQSANEELETSREELQSLNEELITVNNQLEEKIVEVERSKDDLRNLFTSTRLPVLFLDPDLVINGFTPAMNQLVELREGDIGRRVTDLAFKVADDDLLADVQSTLGDLSPSERQVQAEDGGVYVRRVQPYRTADQRIRGVVVTYGDITEQAEAARLLARRERQQRIIAELSQTALAARELPHFLDEMCALLRVAMDCDYAKVLELDEDADRLVLAAGAGWKTGLVGSASVETGVKSQGGYTLKVEHAVLVTDFDGERRFDPPPLLTDHSVQSGISCLIEVGGKPWGVLGLHDRNARKFTEEDLSILKSAANVAAATIMQIAREAHLARESLLLSLAIKTAEMGAWRYDPEHELVVWDEQLRDMMGRGFTRRKPSRDEFFDMIVEDDRQRIRDAFDDTVRQGTPFNAEFRLRRGDGRTIWMTARGERLVEDGKTTVLGLNADITEAKLAEEQNRFIMRELDHRVKNVLAIIRSIAKITGKNAPTFEEFIKGFERRLHAMARTHSLLADARWQGARLRTLVEDELAHSRSGGNVVIEGEEVAVSPAAAQALSMAFHELTTNALKYGALSVPDGTLTVEWSRRTAENGKDMLDLSWTETGGPDVEAPVSEGFGSTVIERILGAQLQATAKIDYRRSGLVVTCSFPMERLTTAPKAAAAPVAAVPPEADLAPIADARVLVLDDEWLVAEQHARALIAAGAHVVGPYHSLEEARTALNEEAVDLAMLDFNIDGRAVTELYPDLDRLGIPCLIVSGYGSDLDIEEDAQAREFLAKPASPAAMLGRVAGMLRAAGTGDDKETAGDGDENHDRDDAEASVNREASPSRSS</sequence>
<dbReference type="SMART" id="SM00138">
    <property type="entry name" value="MeTrc"/>
    <property type="match status" value="1"/>
</dbReference>
<dbReference type="SUPFAM" id="SSF55781">
    <property type="entry name" value="GAF domain-like"/>
    <property type="match status" value="1"/>
</dbReference>
<dbReference type="InterPro" id="IPR003018">
    <property type="entry name" value="GAF"/>
</dbReference>
<dbReference type="Gene3D" id="3.40.50.2300">
    <property type="match status" value="1"/>
</dbReference>
<dbReference type="InterPro" id="IPR011006">
    <property type="entry name" value="CheY-like_superfamily"/>
</dbReference>
<keyword evidence="5" id="KW-0489">Methyltransferase</keyword>
<keyword evidence="13" id="KW-0378">Hydrolase</keyword>
<keyword evidence="12" id="KW-0067">ATP-binding</keyword>
<dbReference type="Gene3D" id="3.30.450.20">
    <property type="entry name" value="PAS domain"/>
    <property type="match status" value="2"/>
</dbReference>
<dbReference type="Pfam" id="PF01739">
    <property type="entry name" value="CheR"/>
    <property type="match status" value="1"/>
</dbReference>
<dbReference type="InterPro" id="IPR035965">
    <property type="entry name" value="PAS-like_dom_sf"/>
</dbReference>
<protein>
    <submittedName>
        <fullName evidence="21">PAS domain S-box protein</fullName>
    </submittedName>
</protein>
<dbReference type="CDD" id="cd00130">
    <property type="entry name" value="PAS"/>
    <property type="match status" value="1"/>
</dbReference>
<evidence type="ECO:0000256" key="2">
    <source>
        <dbReference type="ARBA" id="ARBA00001541"/>
    </source>
</evidence>
<evidence type="ECO:0000256" key="9">
    <source>
        <dbReference type="ARBA" id="ARBA00022691"/>
    </source>
</evidence>
<dbReference type="InterPro" id="IPR029063">
    <property type="entry name" value="SAM-dependent_MTases_sf"/>
</dbReference>
<dbReference type="GO" id="GO:0004673">
    <property type="term" value="F:protein histidine kinase activity"/>
    <property type="evidence" value="ECO:0007669"/>
    <property type="project" value="UniProtKB-EC"/>
</dbReference>
<dbReference type="Proteomes" id="UP000275232">
    <property type="component" value="Unassembled WGS sequence"/>
</dbReference>
<name>A0A3N5CVL4_9SPHN</name>
<keyword evidence="7" id="KW-0288">FMN</keyword>
<evidence type="ECO:0000313" key="22">
    <source>
        <dbReference type="Proteomes" id="UP000275232"/>
    </source>
</evidence>
<keyword evidence="15" id="KW-0175">Coiled coil</keyword>
<dbReference type="SUPFAM" id="SSF52738">
    <property type="entry name" value="Methylesterase CheB, C-terminal domain"/>
    <property type="match status" value="1"/>
</dbReference>
<dbReference type="InterPro" id="IPR035909">
    <property type="entry name" value="CheB_C"/>
</dbReference>
<comment type="catalytic activity">
    <reaction evidence="1">
        <text>ATP + protein L-histidine = ADP + protein N-phospho-L-histidine.</text>
        <dbReference type="EC" id="2.7.13.3"/>
    </reaction>
</comment>
<dbReference type="SUPFAM" id="SSF53335">
    <property type="entry name" value="S-adenosyl-L-methionine-dependent methyltransferases"/>
    <property type="match status" value="1"/>
</dbReference>
<dbReference type="SUPFAM" id="SSF55785">
    <property type="entry name" value="PYP-like sensor domain (PAS domain)"/>
    <property type="match status" value="3"/>
</dbReference>
<evidence type="ECO:0000256" key="15">
    <source>
        <dbReference type="SAM" id="Coils"/>
    </source>
</evidence>
<evidence type="ECO:0000259" key="17">
    <source>
        <dbReference type="PROSITE" id="PS50110"/>
    </source>
</evidence>
<evidence type="ECO:0000256" key="13">
    <source>
        <dbReference type="PROSITE-ProRule" id="PRU00050"/>
    </source>
</evidence>
<accession>A0A3N5CVL4</accession>
<dbReference type="InterPro" id="IPR036890">
    <property type="entry name" value="HATPase_C_sf"/>
</dbReference>
<feature type="domain" description="Response regulatory" evidence="17">
    <location>
        <begin position="1342"/>
        <end position="1453"/>
    </location>
</feature>
<dbReference type="SMART" id="SM00091">
    <property type="entry name" value="PAS"/>
    <property type="match status" value="3"/>
</dbReference>
<dbReference type="PROSITE" id="PS50110">
    <property type="entry name" value="RESPONSE_REGULATORY"/>
    <property type="match status" value="1"/>
</dbReference>
<proteinExistence type="predicted"/>
<evidence type="ECO:0000256" key="8">
    <source>
        <dbReference type="ARBA" id="ARBA00022679"/>
    </source>
</evidence>
<dbReference type="InterPro" id="IPR000700">
    <property type="entry name" value="PAS-assoc_C"/>
</dbReference>
<dbReference type="CDD" id="cd16434">
    <property type="entry name" value="CheB-CheR_fusion"/>
    <property type="match status" value="1"/>
</dbReference>
<dbReference type="Gene3D" id="1.10.155.10">
    <property type="entry name" value="Chemotaxis receptor methyltransferase CheR, N-terminal domain"/>
    <property type="match status" value="1"/>
</dbReference>
<evidence type="ECO:0000256" key="16">
    <source>
        <dbReference type="SAM" id="MobiDB-lite"/>
    </source>
</evidence>
<dbReference type="SUPFAM" id="SSF52172">
    <property type="entry name" value="CheY-like"/>
    <property type="match status" value="1"/>
</dbReference>
<dbReference type="GO" id="GO:0005737">
    <property type="term" value="C:cytoplasm"/>
    <property type="evidence" value="ECO:0007669"/>
    <property type="project" value="InterPro"/>
</dbReference>
<feature type="domain" description="PAC" evidence="18">
    <location>
        <begin position="778"/>
        <end position="828"/>
    </location>
</feature>
<organism evidence="21 22">
    <name type="scientific">Aurantiacibacter spongiae</name>
    <dbReference type="NCBI Taxonomy" id="2488860"/>
    <lineage>
        <taxon>Bacteria</taxon>
        <taxon>Pseudomonadati</taxon>
        <taxon>Pseudomonadota</taxon>
        <taxon>Alphaproteobacteria</taxon>
        <taxon>Sphingomonadales</taxon>
        <taxon>Erythrobacteraceae</taxon>
        <taxon>Aurantiacibacter</taxon>
    </lineage>
</organism>
<dbReference type="SMART" id="SM00911">
    <property type="entry name" value="HWE_HK"/>
    <property type="match status" value="1"/>
</dbReference>
<evidence type="ECO:0000313" key="21">
    <source>
        <dbReference type="EMBL" id="RPF72827.1"/>
    </source>
</evidence>
<feature type="modified residue" description="4-aspartylphosphate" evidence="14">
    <location>
        <position position="1392"/>
    </location>
</feature>
<evidence type="ECO:0000256" key="11">
    <source>
        <dbReference type="ARBA" id="ARBA00022777"/>
    </source>
</evidence>
<dbReference type="Pfam" id="PF07536">
    <property type="entry name" value="HWE_HK"/>
    <property type="match status" value="1"/>
</dbReference>
<keyword evidence="22" id="KW-1185">Reference proteome</keyword>
<feature type="active site" evidence="13">
    <location>
        <position position="34"/>
    </location>
</feature>
<evidence type="ECO:0000256" key="4">
    <source>
        <dbReference type="ARBA" id="ARBA00022553"/>
    </source>
</evidence>
<feature type="region of interest" description="Disordered" evidence="16">
    <location>
        <begin position="1456"/>
        <end position="1491"/>
    </location>
</feature>
<evidence type="ECO:0000256" key="6">
    <source>
        <dbReference type="ARBA" id="ARBA00022630"/>
    </source>
</evidence>
<dbReference type="InterPro" id="IPR050903">
    <property type="entry name" value="Bact_Chemotaxis_MeTrfase"/>
</dbReference>
<dbReference type="GO" id="GO:0000156">
    <property type="term" value="F:phosphorelay response regulator activity"/>
    <property type="evidence" value="ECO:0007669"/>
    <property type="project" value="InterPro"/>
</dbReference>
<dbReference type="Gene3D" id="3.30.450.40">
    <property type="match status" value="1"/>
</dbReference>
<keyword evidence="4 14" id="KW-0597">Phosphoprotein</keyword>
<dbReference type="Gene3D" id="3.30.565.10">
    <property type="entry name" value="Histidine kinase-like ATPase, C-terminal domain"/>
    <property type="match status" value="1"/>
</dbReference>
<keyword evidence="10" id="KW-0547">Nucleotide-binding</keyword>
<dbReference type="Pfam" id="PF00072">
    <property type="entry name" value="Response_reg"/>
    <property type="match status" value="1"/>
</dbReference>
<keyword evidence="9" id="KW-0949">S-adenosyl-L-methionine</keyword>
<dbReference type="Gene3D" id="3.40.50.180">
    <property type="entry name" value="Methylesterase CheB, C-terminal domain"/>
    <property type="match status" value="1"/>
</dbReference>
<evidence type="ECO:0000259" key="20">
    <source>
        <dbReference type="PROSITE" id="PS50123"/>
    </source>
</evidence>
<keyword evidence="6" id="KW-0285">Flavoprotein</keyword>
<dbReference type="InterPro" id="IPR036804">
    <property type="entry name" value="CheR_N_sf"/>
</dbReference>
<comment type="catalytic activity">
    <reaction evidence="2">
        <text>L-glutamyl-[protein] + S-adenosyl-L-methionine = [protein]-L-glutamate 5-O-methyl ester + S-adenosyl-L-homocysteine</text>
        <dbReference type="Rhea" id="RHEA:24452"/>
        <dbReference type="Rhea" id="RHEA-COMP:10208"/>
        <dbReference type="Rhea" id="RHEA-COMP:10311"/>
        <dbReference type="ChEBI" id="CHEBI:29973"/>
        <dbReference type="ChEBI" id="CHEBI:57856"/>
        <dbReference type="ChEBI" id="CHEBI:59789"/>
        <dbReference type="ChEBI" id="CHEBI:82795"/>
        <dbReference type="EC" id="2.1.1.80"/>
    </reaction>
</comment>
<dbReference type="PRINTS" id="PR00996">
    <property type="entry name" value="CHERMTFRASE"/>
</dbReference>
<feature type="domain" description="PAC" evidence="18">
    <location>
        <begin position="1073"/>
        <end position="1123"/>
    </location>
</feature>
<dbReference type="GO" id="GO:0005524">
    <property type="term" value="F:ATP binding"/>
    <property type="evidence" value="ECO:0007669"/>
    <property type="project" value="UniProtKB-KW"/>
</dbReference>
<dbReference type="InterPro" id="IPR011102">
    <property type="entry name" value="Sig_transdc_His_kinase_HWE"/>
</dbReference>
<dbReference type="Pfam" id="PF01590">
    <property type="entry name" value="GAF"/>
    <property type="match status" value="1"/>
</dbReference>
<dbReference type="NCBIfam" id="TIGR00229">
    <property type="entry name" value="sensory_box"/>
    <property type="match status" value="1"/>
</dbReference>
<dbReference type="InterPro" id="IPR029016">
    <property type="entry name" value="GAF-like_dom_sf"/>
</dbReference>
<dbReference type="InterPro" id="IPR000014">
    <property type="entry name" value="PAS"/>
</dbReference>
<evidence type="ECO:0000256" key="3">
    <source>
        <dbReference type="ARBA" id="ARBA00022500"/>
    </source>
</evidence>
<gene>
    <name evidence="21" type="ORF">EG799_11495</name>
</gene>
<dbReference type="Pfam" id="PF13596">
    <property type="entry name" value="PAS_10"/>
    <property type="match status" value="1"/>
</dbReference>
<feature type="active site" evidence="13">
    <location>
        <position position="126"/>
    </location>
</feature>
<dbReference type="SUPFAM" id="SSF47757">
    <property type="entry name" value="Chemotaxis receptor methyltransferase CheR, N-terminal domain"/>
    <property type="match status" value="1"/>
</dbReference>
<evidence type="ECO:0000259" key="18">
    <source>
        <dbReference type="PROSITE" id="PS50113"/>
    </source>
</evidence>
<dbReference type="GO" id="GO:0008984">
    <property type="term" value="F:protein-glutamate methylesterase activity"/>
    <property type="evidence" value="ECO:0007669"/>
    <property type="project" value="InterPro"/>
</dbReference>
<dbReference type="SMART" id="SM00065">
    <property type="entry name" value="GAF"/>
    <property type="match status" value="1"/>
</dbReference>
<reference evidence="21 22" key="1">
    <citation type="submission" date="2018-11" db="EMBL/GenBank/DDBJ databases">
        <title>Erythrobacter spongiae sp. nov., isolated from a marine sponge.</title>
        <authorList>
            <person name="Zhuang L."/>
            <person name="Luo L."/>
        </authorList>
    </citation>
    <scope>NUCLEOTIDE SEQUENCE [LARGE SCALE GENOMIC DNA]</scope>
    <source>
        <strain evidence="21 22">HN-E23</strain>
    </source>
</reference>
<keyword evidence="8" id="KW-0808">Transferase</keyword>
<dbReference type="PROSITE" id="PS50122">
    <property type="entry name" value="CHEB"/>
    <property type="match status" value="1"/>
</dbReference>
<evidence type="ECO:0000256" key="12">
    <source>
        <dbReference type="ARBA" id="ARBA00022840"/>
    </source>
</evidence>
<feature type="compositionally biased region" description="Basic and acidic residues" evidence="16">
    <location>
        <begin position="1459"/>
        <end position="1477"/>
    </location>
</feature>
<dbReference type="PROSITE" id="PS50113">
    <property type="entry name" value="PAC"/>
    <property type="match status" value="2"/>
</dbReference>
<dbReference type="InterPro" id="IPR001789">
    <property type="entry name" value="Sig_transdc_resp-reg_receiver"/>
</dbReference>
<dbReference type="GO" id="GO:0006935">
    <property type="term" value="P:chemotaxis"/>
    <property type="evidence" value="ECO:0007669"/>
    <property type="project" value="UniProtKB-UniRule"/>
</dbReference>
<dbReference type="SMART" id="SM00448">
    <property type="entry name" value="REC"/>
    <property type="match status" value="1"/>
</dbReference>
<comment type="caution">
    <text evidence="21">The sequence shown here is derived from an EMBL/GenBank/DDBJ whole genome shotgun (WGS) entry which is preliminary data.</text>
</comment>
<evidence type="ECO:0000256" key="10">
    <source>
        <dbReference type="ARBA" id="ARBA00022741"/>
    </source>
</evidence>
<dbReference type="PANTHER" id="PTHR24422">
    <property type="entry name" value="CHEMOTAXIS PROTEIN METHYLTRANSFERASE"/>
    <property type="match status" value="1"/>
</dbReference>
<dbReference type="GO" id="GO:0008983">
    <property type="term" value="F:protein-glutamate O-methyltransferase activity"/>
    <property type="evidence" value="ECO:0007669"/>
    <property type="project" value="UniProtKB-EC"/>
</dbReference>
<evidence type="ECO:0000259" key="19">
    <source>
        <dbReference type="PROSITE" id="PS50122"/>
    </source>
</evidence>
<evidence type="ECO:0000256" key="1">
    <source>
        <dbReference type="ARBA" id="ARBA00000085"/>
    </source>
</evidence>
<feature type="active site" evidence="13">
    <location>
        <position position="7"/>
    </location>
</feature>
<dbReference type="GO" id="GO:0032259">
    <property type="term" value="P:methylation"/>
    <property type="evidence" value="ECO:0007669"/>
    <property type="project" value="UniProtKB-KW"/>
</dbReference>
<dbReference type="InterPro" id="IPR022641">
    <property type="entry name" value="CheR_N"/>
</dbReference>
<dbReference type="PANTHER" id="PTHR24422:SF27">
    <property type="entry name" value="PROTEIN-GLUTAMATE O-METHYLTRANSFERASE"/>
    <property type="match status" value="1"/>
</dbReference>
<dbReference type="InterPro" id="IPR013655">
    <property type="entry name" value="PAS_fold_3"/>
</dbReference>
<evidence type="ECO:0000256" key="5">
    <source>
        <dbReference type="ARBA" id="ARBA00022603"/>
    </source>
</evidence>
<feature type="domain" description="CheR-type methyltransferase" evidence="20">
    <location>
        <begin position="197"/>
        <end position="438"/>
    </location>
</feature>
<evidence type="ECO:0000256" key="7">
    <source>
        <dbReference type="ARBA" id="ARBA00022643"/>
    </source>
</evidence>
<evidence type="ECO:0000256" key="14">
    <source>
        <dbReference type="PROSITE-ProRule" id="PRU00169"/>
    </source>
</evidence>
<feature type="coiled-coil region" evidence="15">
    <location>
        <begin position="628"/>
        <end position="715"/>
    </location>
</feature>
<feature type="domain" description="CheB-type methylesterase" evidence="19">
    <location>
        <begin position="1"/>
        <end position="184"/>
    </location>
</feature>
<dbReference type="InterPro" id="IPR000780">
    <property type="entry name" value="CheR_MeTrfase"/>
</dbReference>
<dbReference type="Pfam" id="PF03705">
    <property type="entry name" value="CheR_N"/>
    <property type="match status" value="1"/>
</dbReference>
<dbReference type="PROSITE" id="PS50123">
    <property type="entry name" value="CHER"/>
    <property type="match status" value="1"/>
</dbReference>
<dbReference type="InterPro" id="IPR000673">
    <property type="entry name" value="Sig_transdc_resp-reg_Me-estase"/>
</dbReference>
<dbReference type="Pfam" id="PF08447">
    <property type="entry name" value="PAS_3"/>
    <property type="match status" value="1"/>
</dbReference>
<keyword evidence="3 13" id="KW-0145">Chemotaxis</keyword>
<dbReference type="OrthoDB" id="9816309at2"/>